<keyword evidence="3" id="KW-1185">Reference proteome</keyword>
<feature type="compositionally biased region" description="Basic and acidic residues" evidence="1">
    <location>
        <begin position="21"/>
        <end position="37"/>
    </location>
</feature>
<comment type="caution">
    <text evidence="2">The sequence shown here is derived from an EMBL/GenBank/DDBJ whole genome shotgun (WGS) entry which is preliminary data.</text>
</comment>
<evidence type="ECO:0000313" key="3">
    <source>
        <dbReference type="Proteomes" id="UP001142055"/>
    </source>
</evidence>
<name>A0A9Q0RQ78_BLOTA</name>
<dbReference type="EMBL" id="JAPWDV010000001">
    <property type="protein sequence ID" value="KAJ6221636.1"/>
    <property type="molecule type" value="Genomic_DNA"/>
</dbReference>
<accession>A0A9Q0RQ78</accession>
<feature type="region of interest" description="Disordered" evidence="1">
    <location>
        <begin position="1"/>
        <end position="37"/>
    </location>
</feature>
<proteinExistence type="predicted"/>
<sequence>MDKYDIPIRGSNGDILSQGDSKPDIKPSSKNENLLDHLNNETKPFITMLLDSEDELSMGNIHDQQDESNEKDTSDEVDNGWVVVLKKKPDDDEEELQSKLLTTAEVIKKISFLPY</sequence>
<evidence type="ECO:0000256" key="1">
    <source>
        <dbReference type="SAM" id="MobiDB-lite"/>
    </source>
</evidence>
<dbReference type="Proteomes" id="UP001142055">
    <property type="component" value="Chromosome 1"/>
</dbReference>
<organism evidence="2 3">
    <name type="scientific">Blomia tropicalis</name>
    <name type="common">Mite</name>
    <dbReference type="NCBI Taxonomy" id="40697"/>
    <lineage>
        <taxon>Eukaryota</taxon>
        <taxon>Metazoa</taxon>
        <taxon>Ecdysozoa</taxon>
        <taxon>Arthropoda</taxon>
        <taxon>Chelicerata</taxon>
        <taxon>Arachnida</taxon>
        <taxon>Acari</taxon>
        <taxon>Acariformes</taxon>
        <taxon>Sarcoptiformes</taxon>
        <taxon>Astigmata</taxon>
        <taxon>Glycyphagoidea</taxon>
        <taxon>Echimyopodidae</taxon>
        <taxon>Blomia</taxon>
    </lineage>
</organism>
<protein>
    <submittedName>
        <fullName evidence="2">Uncharacterized protein</fullName>
    </submittedName>
</protein>
<feature type="region of interest" description="Disordered" evidence="1">
    <location>
        <begin position="56"/>
        <end position="77"/>
    </location>
</feature>
<evidence type="ECO:0000313" key="2">
    <source>
        <dbReference type="EMBL" id="KAJ6221636.1"/>
    </source>
</evidence>
<gene>
    <name evidence="2" type="ORF">RDWZM_000181</name>
</gene>
<dbReference type="AlphaFoldDB" id="A0A9Q0RQ78"/>
<reference evidence="2" key="1">
    <citation type="submission" date="2022-12" db="EMBL/GenBank/DDBJ databases">
        <title>Genome assemblies of Blomia tropicalis.</title>
        <authorList>
            <person name="Cui Y."/>
        </authorList>
    </citation>
    <scope>NUCLEOTIDE SEQUENCE</scope>
    <source>
        <tissue evidence="2">Adult mites</tissue>
    </source>
</reference>
<feature type="compositionally biased region" description="Basic and acidic residues" evidence="1">
    <location>
        <begin position="63"/>
        <end position="74"/>
    </location>
</feature>